<proteinExistence type="inferred from homology"/>
<keyword evidence="4 6" id="KW-0732">Signal</keyword>
<reference evidence="8" key="2">
    <citation type="submission" date="2025-08" db="UniProtKB">
        <authorList>
            <consortium name="Ensembl"/>
        </authorList>
    </citation>
    <scope>IDENTIFICATION</scope>
</reference>
<dbReference type="STRING" id="38772.ENSGAGP00000015626"/>
<evidence type="ECO:0000256" key="1">
    <source>
        <dbReference type="ARBA" id="ARBA00010868"/>
    </source>
</evidence>
<reference evidence="9" key="1">
    <citation type="journal article" date="2017" name="PLoS ONE">
        <title>The Agassiz's desert tortoise genome provides a resource for the conservation of a threatened species.</title>
        <authorList>
            <person name="Tollis M."/>
            <person name="DeNardo D.F."/>
            <person name="Cornelius J.A."/>
            <person name="Dolby G.A."/>
            <person name="Edwards T."/>
            <person name="Henen B.T."/>
            <person name="Karl A.E."/>
            <person name="Murphy R.W."/>
            <person name="Kusumi K."/>
        </authorList>
    </citation>
    <scope>NUCLEOTIDE SEQUENCE [LARGE SCALE GENOMIC DNA]</scope>
</reference>
<dbReference type="Gene3D" id="2.40.50.40">
    <property type="match status" value="1"/>
</dbReference>
<evidence type="ECO:0000256" key="6">
    <source>
        <dbReference type="RuleBase" id="RU361150"/>
    </source>
</evidence>
<comment type="subcellular location">
    <subcellularLocation>
        <location evidence="6">Secreted</location>
    </subcellularLocation>
</comment>
<keyword evidence="6" id="KW-0964">Secreted</keyword>
<dbReference type="InterPro" id="IPR036048">
    <property type="entry name" value="Interleukin_8-like_sf"/>
</dbReference>
<dbReference type="SMART" id="SM00199">
    <property type="entry name" value="SCY"/>
    <property type="match status" value="1"/>
</dbReference>
<feature type="domain" description="Chemokine interleukin-8-like" evidence="7">
    <location>
        <begin position="30"/>
        <end position="88"/>
    </location>
</feature>
<feature type="signal peptide" evidence="6">
    <location>
        <begin position="1"/>
        <end position="22"/>
    </location>
</feature>
<evidence type="ECO:0000259" key="7">
    <source>
        <dbReference type="SMART" id="SM00199"/>
    </source>
</evidence>
<sequence>MKVSVAALAVLLIAAFCSLASSAPIGSDPPTACCFTYTSRKIPRGLVVDYYDTNSMCSQTAIVFITKKGREVCANPKEDWVQEYRPNQEPN</sequence>
<dbReference type="PANTHER" id="PTHR12015">
    <property type="entry name" value="SMALL INDUCIBLE CYTOKINE A"/>
    <property type="match status" value="1"/>
</dbReference>
<dbReference type="InterPro" id="IPR001811">
    <property type="entry name" value="Chemokine_IL8-like_dom"/>
</dbReference>
<keyword evidence="3 6" id="KW-0202">Cytokine</keyword>
<accession>A0A452HL29</accession>
<reference evidence="8" key="3">
    <citation type="submission" date="2025-09" db="UniProtKB">
        <authorList>
            <consortium name="Ensembl"/>
        </authorList>
    </citation>
    <scope>IDENTIFICATION</scope>
</reference>
<protein>
    <recommendedName>
        <fullName evidence="6">C-C motif chemokine</fullName>
    </recommendedName>
</protein>
<dbReference type="GO" id="GO:0008009">
    <property type="term" value="F:chemokine activity"/>
    <property type="evidence" value="ECO:0007669"/>
    <property type="project" value="InterPro"/>
</dbReference>
<dbReference type="Proteomes" id="UP000291020">
    <property type="component" value="Unassembled WGS sequence"/>
</dbReference>
<keyword evidence="5" id="KW-1015">Disulfide bond</keyword>
<dbReference type="GO" id="GO:0006954">
    <property type="term" value="P:inflammatory response"/>
    <property type="evidence" value="ECO:0007669"/>
    <property type="project" value="TreeGrafter"/>
</dbReference>
<dbReference type="GO" id="GO:0048020">
    <property type="term" value="F:CCR chemokine receptor binding"/>
    <property type="evidence" value="ECO:0007669"/>
    <property type="project" value="TreeGrafter"/>
</dbReference>
<comment type="similarity">
    <text evidence="1 6">Belongs to the intercrine beta (chemokine CC) family.</text>
</comment>
<dbReference type="InterPro" id="IPR039809">
    <property type="entry name" value="Chemokine_b/g/d"/>
</dbReference>
<evidence type="ECO:0000256" key="3">
    <source>
        <dbReference type="ARBA" id="ARBA00022514"/>
    </source>
</evidence>
<dbReference type="GO" id="GO:0070098">
    <property type="term" value="P:chemokine-mediated signaling pathway"/>
    <property type="evidence" value="ECO:0007669"/>
    <property type="project" value="TreeGrafter"/>
</dbReference>
<dbReference type="GO" id="GO:0030335">
    <property type="term" value="P:positive regulation of cell migration"/>
    <property type="evidence" value="ECO:0007669"/>
    <property type="project" value="TreeGrafter"/>
</dbReference>
<dbReference type="GO" id="GO:0005615">
    <property type="term" value="C:extracellular space"/>
    <property type="evidence" value="ECO:0007669"/>
    <property type="project" value="UniProtKB-KW"/>
</dbReference>
<dbReference type="SUPFAM" id="SSF54117">
    <property type="entry name" value="Interleukin 8-like chemokines"/>
    <property type="match status" value="1"/>
</dbReference>
<feature type="chain" id="PRO_5018809420" description="C-C motif chemokine" evidence="6">
    <location>
        <begin position="23"/>
        <end position="91"/>
    </location>
</feature>
<dbReference type="GO" id="GO:0048245">
    <property type="term" value="P:eosinophil chemotaxis"/>
    <property type="evidence" value="ECO:0007669"/>
    <property type="project" value="TreeGrafter"/>
</dbReference>
<evidence type="ECO:0000313" key="9">
    <source>
        <dbReference type="Proteomes" id="UP000291020"/>
    </source>
</evidence>
<dbReference type="FunFam" id="2.40.50.40:FF:000002">
    <property type="entry name" value="C-C motif chemokine"/>
    <property type="match status" value="1"/>
</dbReference>
<dbReference type="InterPro" id="IPR000827">
    <property type="entry name" value="Chemokine_CC_CS"/>
</dbReference>
<keyword evidence="2 6" id="KW-0145">Chemotaxis</keyword>
<dbReference type="PANTHER" id="PTHR12015:SF103">
    <property type="entry name" value="C-C MOTIF CHEMOKINE 4-RELATED"/>
    <property type="match status" value="1"/>
</dbReference>
<evidence type="ECO:0000313" key="8">
    <source>
        <dbReference type="Ensembl" id="ENSGAGP00000015626.1"/>
    </source>
</evidence>
<dbReference type="Ensembl" id="ENSGAGT00000017846.1">
    <property type="protein sequence ID" value="ENSGAGP00000015626.1"/>
    <property type="gene ID" value="ENSGAGG00000011773.1"/>
</dbReference>
<dbReference type="PROSITE" id="PS00472">
    <property type="entry name" value="SMALL_CYTOKINES_CC"/>
    <property type="match status" value="1"/>
</dbReference>
<dbReference type="Pfam" id="PF00048">
    <property type="entry name" value="IL8"/>
    <property type="match status" value="1"/>
</dbReference>
<keyword evidence="9" id="KW-1185">Reference proteome</keyword>
<organism evidence="8 9">
    <name type="scientific">Gopherus agassizii</name>
    <name type="common">Agassiz's desert tortoise</name>
    <dbReference type="NCBI Taxonomy" id="38772"/>
    <lineage>
        <taxon>Eukaryota</taxon>
        <taxon>Metazoa</taxon>
        <taxon>Chordata</taxon>
        <taxon>Craniata</taxon>
        <taxon>Vertebrata</taxon>
        <taxon>Euteleostomi</taxon>
        <taxon>Archelosauria</taxon>
        <taxon>Testudinata</taxon>
        <taxon>Testudines</taxon>
        <taxon>Cryptodira</taxon>
        <taxon>Durocryptodira</taxon>
        <taxon>Testudinoidea</taxon>
        <taxon>Testudinidae</taxon>
        <taxon>Gopherus</taxon>
    </lineage>
</organism>
<dbReference type="CDD" id="cd00272">
    <property type="entry name" value="Chemokine_CC"/>
    <property type="match status" value="1"/>
</dbReference>
<evidence type="ECO:0000256" key="5">
    <source>
        <dbReference type="ARBA" id="ARBA00023157"/>
    </source>
</evidence>
<dbReference type="AlphaFoldDB" id="A0A452HL29"/>
<dbReference type="GO" id="GO:0061844">
    <property type="term" value="P:antimicrobial humoral immune response mediated by antimicrobial peptide"/>
    <property type="evidence" value="ECO:0007669"/>
    <property type="project" value="TreeGrafter"/>
</dbReference>
<evidence type="ECO:0000256" key="2">
    <source>
        <dbReference type="ARBA" id="ARBA00022500"/>
    </source>
</evidence>
<evidence type="ECO:0000256" key="4">
    <source>
        <dbReference type="ARBA" id="ARBA00022729"/>
    </source>
</evidence>
<name>A0A452HL29_9SAUR</name>